<evidence type="ECO:0000313" key="8">
    <source>
        <dbReference type="Proteomes" id="UP000242175"/>
    </source>
</evidence>
<gene>
    <name evidence="7" type="ORF">CF386_07495</name>
</gene>
<feature type="transmembrane region" description="Helical" evidence="5">
    <location>
        <begin position="245"/>
        <end position="266"/>
    </location>
</feature>
<keyword evidence="8" id="KW-1185">Reference proteome</keyword>
<dbReference type="InterPro" id="IPR011701">
    <property type="entry name" value="MFS"/>
</dbReference>
<dbReference type="PANTHER" id="PTHR23502:SF75">
    <property type="entry name" value="MULTIDRUG RESISTANCE PROTEIN D"/>
    <property type="match status" value="1"/>
</dbReference>
<dbReference type="Gene3D" id="1.20.1720.10">
    <property type="entry name" value="Multidrug resistance protein D"/>
    <property type="match status" value="1"/>
</dbReference>
<accession>A0A220VET1</accession>
<feature type="transmembrane region" description="Helical" evidence="5">
    <location>
        <begin position="158"/>
        <end position="180"/>
    </location>
</feature>
<dbReference type="InterPro" id="IPR020846">
    <property type="entry name" value="MFS_dom"/>
</dbReference>
<dbReference type="PROSITE" id="PS50850">
    <property type="entry name" value="MFS"/>
    <property type="match status" value="1"/>
</dbReference>
<dbReference type="GO" id="GO:0022857">
    <property type="term" value="F:transmembrane transporter activity"/>
    <property type="evidence" value="ECO:0007669"/>
    <property type="project" value="InterPro"/>
</dbReference>
<evidence type="ECO:0000256" key="2">
    <source>
        <dbReference type="ARBA" id="ARBA00022692"/>
    </source>
</evidence>
<name>A0A220VET1_9GAMM</name>
<feature type="transmembrane region" description="Helical" evidence="5">
    <location>
        <begin position="101"/>
        <end position="118"/>
    </location>
</feature>
<feature type="transmembrane region" description="Helical" evidence="5">
    <location>
        <begin position="130"/>
        <end position="152"/>
    </location>
</feature>
<keyword evidence="3 5" id="KW-1133">Transmembrane helix</keyword>
<reference evidence="7 8" key="1">
    <citation type="journal article" date="2016" name="Int. J. Syst. Evol. Microbiol.">
        <title>Paraphotobacterium marinum gen. nov., sp. nov., a member of the family Vibrionaceae, isolated from surface seawater.</title>
        <authorList>
            <person name="Huang Z."/>
            <person name="Dong C."/>
            <person name="Shao Z."/>
        </authorList>
    </citation>
    <scope>NUCLEOTIDE SEQUENCE [LARGE SCALE GENOMIC DNA]</scope>
    <source>
        <strain evidence="7 8">NSCS20N07D</strain>
    </source>
</reference>
<evidence type="ECO:0000313" key="7">
    <source>
        <dbReference type="EMBL" id="ASK78904.1"/>
    </source>
</evidence>
<dbReference type="Pfam" id="PF07690">
    <property type="entry name" value="MFS_1"/>
    <property type="match status" value="1"/>
</dbReference>
<dbReference type="OrthoDB" id="9814303at2"/>
<dbReference type="GO" id="GO:0005886">
    <property type="term" value="C:plasma membrane"/>
    <property type="evidence" value="ECO:0007669"/>
    <property type="project" value="TreeGrafter"/>
</dbReference>
<evidence type="ECO:0000256" key="3">
    <source>
        <dbReference type="ARBA" id="ARBA00022989"/>
    </source>
</evidence>
<organism evidence="7 8">
    <name type="scientific">Paraphotobacterium marinum</name>
    <dbReference type="NCBI Taxonomy" id="1755811"/>
    <lineage>
        <taxon>Bacteria</taxon>
        <taxon>Pseudomonadati</taxon>
        <taxon>Pseudomonadota</taxon>
        <taxon>Gammaproteobacteria</taxon>
        <taxon>Vibrionales</taxon>
        <taxon>Vibrionaceae</taxon>
        <taxon>Paraphotobacterium</taxon>
    </lineage>
</organism>
<evidence type="ECO:0000256" key="1">
    <source>
        <dbReference type="ARBA" id="ARBA00004141"/>
    </source>
</evidence>
<evidence type="ECO:0000256" key="5">
    <source>
        <dbReference type="SAM" id="Phobius"/>
    </source>
</evidence>
<feature type="transmembrane region" description="Helical" evidence="5">
    <location>
        <begin position="363"/>
        <end position="380"/>
    </location>
</feature>
<dbReference type="GO" id="GO:1990961">
    <property type="term" value="P:xenobiotic detoxification by transmembrane export across the plasma membrane"/>
    <property type="evidence" value="ECO:0007669"/>
    <property type="project" value="TreeGrafter"/>
</dbReference>
<feature type="transmembrane region" description="Helical" evidence="5">
    <location>
        <begin position="7"/>
        <end position="29"/>
    </location>
</feature>
<sequence>MKDRKLFISMMVLSTAQIGMTIYIPSLPFMSKDLNVSSNNISLIISIYLLSLGFSEMICGPLSDYFGRRPIFFISQFLYLVGTLICICFSSNFIGIEIGRFIQGLGAGGGAVLCYAILRDSYTGSKLAKSISYLTIIGTILPILSPSLGSWIVNSYNWHAIFIFVFICIAFIFIISLIFLQETLTSKQTKINIITLIHDYRFLFTNKNFLLCSFYTSFGYLLNIISVLLSPFILEEKLNISLLNYGYIIMIPVVARAFGSFVLISIQNIFSNTKIIYVSFLMTLSSGLLLIYLKLSILNFIFSLSLFNFGRGLSQPIFMTELLNPFASKSGMATAVNGFFSLWLVALAAPFLMKHWIFESSQLGTFFSEISIVFILIYSVDRWTNRAKT</sequence>
<evidence type="ECO:0000256" key="4">
    <source>
        <dbReference type="ARBA" id="ARBA00023136"/>
    </source>
</evidence>
<keyword evidence="2 5" id="KW-0812">Transmembrane</keyword>
<proteinExistence type="predicted"/>
<dbReference type="RefSeq" id="WP_089073812.1">
    <property type="nucleotide sequence ID" value="NZ_CBCSAM010000006.1"/>
</dbReference>
<evidence type="ECO:0000259" key="6">
    <source>
        <dbReference type="PROSITE" id="PS50850"/>
    </source>
</evidence>
<dbReference type="InterPro" id="IPR036259">
    <property type="entry name" value="MFS_trans_sf"/>
</dbReference>
<dbReference type="AlphaFoldDB" id="A0A220VET1"/>
<feature type="transmembrane region" description="Helical" evidence="5">
    <location>
        <begin position="41"/>
        <end position="59"/>
    </location>
</feature>
<feature type="transmembrane region" description="Helical" evidence="5">
    <location>
        <begin position="287"/>
        <end position="310"/>
    </location>
</feature>
<dbReference type="SUPFAM" id="SSF103473">
    <property type="entry name" value="MFS general substrate transporter"/>
    <property type="match status" value="1"/>
</dbReference>
<dbReference type="PANTHER" id="PTHR23502">
    <property type="entry name" value="MAJOR FACILITATOR SUPERFAMILY"/>
    <property type="match status" value="1"/>
</dbReference>
<dbReference type="Proteomes" id="UP000242175">
    <property type="component" value="Chromosome small"/>
</dbReference>
<feature type="transmembrane region" description="Helical" evidence="5">
    <location>
        <begin position="209"/>
        <end position="233"/>
    </location>
</feature>
<protein>
    <recommendedName>
        <fullName evidence="6">Major facilitator superfamily (MFS) profile domain-containing protein</fullName>
    </recommendedName>
</protein>
<dbReference type="EMBL" id="CP022356">
    <property type="protein sequence ID" value="ASK78904.1"/>
    <property type="molecule type" value="Genomic_DNA"/>
</dbReference>
<feature type="transmembrane region" description="Helical" evidence="5">
    <location>
        <begin position="330"/>
        <end position="351"/>
    </location>
</feature>
<keyword evidence="4 5" id="KW-0472">Membrane</keyword>
<feature type="domain" description="Major facilitator superfamily (MFS) profile" evidence="6">
    <location>
        <begin position="5"/>
        <end position="388"/>
    </location>
</feature>
<comment type="subcellular location">
    <subcellularLocation>
        <location evidence="1">Membrane</location>
        <topology evidence="1">Multi-pass membrane protein</topology>
    </subcellularLocation>
</comment>
<dbReference type="KEGG" id="pmai:CF386_07495"/>
<feature type="transmembrane region" description="Helical" evidence="5">
    <location>
        <begin position="71"/>
        <end position="95"/>
    </location>
</feature>